<feature type="binding site" evidence="15">
    <location>
        <position position="168"/>
    </location>
    <ligand>
        <name>Mo-bis(molybdopterin guanine dinucleotide)</name>
        <dbReference type="ChEBI" id="CHEBI:60539"/>
    </ligand>
</feature>
<keyword evidence="11 15" id="KW-0411">Iron-sulfur</keyword>
<evidence type="ECO:0000256" key="8">
    <source>
        <dbReference type="ARBA" id="ARBA00022982"/>
    </source>
</evidence>
<keyword evidence="2 15" id="KW-0813">Transport</keyword>
<dbReference type="OrthoDB" id="9805142at2"/>
<dbReference type="InterPro" id="IPR006656">
    <property type="entry name" value="Mopterin_OxRdtase"/>
</dbReference>
<keyword evidence="7" id="KW-0574">Periplasm</keyword>
<feature type="binding site" evidence="15">
    <location>
        <position position="88"/>
    </location>
    <ligand>
        <name>Mo-bis(molybdopterin guanine dinucleotide)</name>
        <dbReference type="ChEBI" id="CHEBI:60539"/>
    </ligand>
</feature>
<keyword evidence="3 15" id="KW-0004">4Fe-4S</keyword>
<comment type="catalytic activity">
    <reaction evidence="13 15">
        <text>2 Fe(II)-[cytochrome] + nitrate + 2 H(+) = 2 Fe(III)-[cytochrome] + nitrite + H2O</text>
        <dbReference type="Rhea" id="RHEA:12909"/>
        <dbReference type="Rhea" id="RHEA-COMP:11777"/>
        <dbReference type="Rhea" id="RHEA-COMP:11778"/>
        <dbReference type="ChEBI" id="CHEBI:15377"/>
        <dbReference type="ChEBI" id="CHEBI:15378"/>
        <dbReference type="ChEBI" id="CHEBI:16301"/>
        <dbReference type="ChEBI" id="CHEBI:17632"/>
        <dbReference type="ChEBI" id="CHEBI:29033"/>
        <dbReference type="ChEBI" id="CHEBI:29034"/>
        <dbReference type="EC" id="1.9.6.1"/>
    </reaction>
</comment>
<dbReference type="SMART" id="SM00926">
    <property type="entry name" value="Molybdop_Fe4S4"/>
    <property type="match status" value="1"/>
</dbReference>
<dbReference type="InterPro" id="IPR050123">
    <property type="entry name" value="Prok_molybdopt-oxidoreductase"/>
</dbReference>
<evidence type="ECO:0000256" key="4">
    <source>
        <dbReference type="ARBA" id="ARBA00022505"/>
    </source>
</evidence>
<dbReference type="GO" id="GO:0043546">
    <property type="term" value="F:molybdopterin cofactor binding"/>
    <property type="evidence" value="ECO:0007669"/>
    <property type="project" value="InterPro"/>
</dbReference>
<dbReference type="PANTHER" id="PTHR43105:SF11">
    <property type="entry name" value="PERIPLASMIC NITRATE REDUCTASE"/>
    <property type="match status" value="1"/>
</dbReference>
<evidence type="ECO:0000256" key="14">
    <source>
        <dbReference type="ARBA" id="ARBA00055000"/>
    </source>
</evidence>
<dbReference type="FunFam" id="2.40.40.20:FF:000005">
    <property type="entry name" value="Periplasmic nitrate reductase"/>
    <property type="match status" value="1"/>
</dbReference>
<dbReference type="AlphaFoldDB" id="A0A518HMJ2"/>
<dbReference type="InterPro" id="IPR027467">
    <property type="entry name" value="MopterinOxRdtase_cofactor_BS"/>
</dbReference>
<dbReference type="GO" id="GO:0051539">
    <property type="term" value="F:4 iron, 4 sulfur cluster binding"/>
    <property type="evidence" value="ECO:0007669"/>
    <property type="project" value="UniProtKB-KW"/>
</dbReference>
<evidence type="ECO:0000256" key="10">
    <source>
        <dbReference type="ARBA" id="ARBA00023004"/>
    </source>
</evidence>
<dbReference type="KEGG" id="snep:Enr13x_19150"/>
<gene>
    <name evidence="15 17" type="primary">napA</name>
    <name evidence="17" type="ORF">Enr13x_19150</name>
</gene>
<feature type="binding site" evidence="15">
    <location>
        <position position="512"/>
    </location>
    <ligand>
        <name>Mo-bis(molybdopterin guanine dinucleotide)</name>
        <dbReference type="ChEBI" id="CHEBI:60539"/>
    </ligand>
</feature>
<feature type="binding site" evidence="15">
    <location>
        <position position="766"/>
    </location>
    <ligand>
        <name>substrate</name>
    </ligand>
</feature>
<feature type="binding site" evidence="15">
    <location>
        <position position="58"/>
    </location>
    <ligand>
        <name>[4Fe-4S] cluster</name>
        <dbReference type="ChEBI" id="CHEBI:49883"/>
    </ligand>
</feature>
<dbReference type="Pfam" id="PF00384">
    <property type="entry name" value="Molybdopterin"/>
    <property type="match status" value="1"/>
</dbReference>
<dbReference type="Gene3D" id="2.40.40.20">
    <property type="match status" value="1"/>
</dbReference>
<comment type="cofactor">
    <cofactor evidence="15">
        <name>[4Fe-4S] cluster</name>
        <dbReference type="ChEBI" id="CHEBI:49883"/>
    </cofactor>
    <text evidence="15">Binds 1 [4Fe-4S] cluster.</text>
</comment>
<comment type="subcellular location">
    <subcellularLocation>
        <location evidence="15">Secreted</location>
    </subcellularLocation>
    <text evidence="15">Membrane-associated.</text>
</comment>
<dbReference type="GO" id="GO:0006777">
    <property type="term" value="P:Mo-molybdopterin cofactor biosynthetic process"/>
    <property type="evidence" value="ECO:0007669"/>
    <property type="project" value="UniProtKB-UniRule"/>
</dbReference>
<dbReference type="EC" id="1.9.6.1" evidence="15"/>
<dbReference type="InterPro" id="IPR006311">
    <property type="entry name" value="TAT_signal"/>
</dbReference>
<comment type="subunit">
    <text evidence="15">Component of the nitrate reductase NapAB complex composed of NapA and NapB.</text>
</comment>
<proteinExistence type="inferred from homology"/>
<comment type="function">
    <text evidence="15">Catalytic subunit of the nitrate reductase complex NapAB. Receives electrons from NapB and catalyzes the reduction of nitrate to nitrite.</text>
</comment>
<dbReference type="Gene3D" id="3.30.200.210">
    <property type="match status" value="1"/>
</dbReference>
<dbReference type="Pfam" id="PF01568">
    <property type="entry name" value="Molydop_binding"/>
    <property type="match status" value="1"/>
</dbReference>
<dbReference type="RefSeq" id="WP_145385702.1">
    <property type="nucleotide sequence ID" value="NZ_CP037423.1"/>
</dbReference>
<feature type="binding site" evidence="15">
    <location>
        <position position="774"/>
    </location>
    <ligand>
        <name>Mo-bis(molybdopterin guanine dinucleotide)</name>
        <dbReference type="ChEBI" id="CHEBI:60539"/>
    </ligand>
</feature>
<dbReference type="InterPro" id="IPR010051">
    <property type="entry name" value="Periplasm_NO3_reductase_lsu"/>
</dbReference>
<evidence type="ECO:0000256" key="2">
    <source>
        <dbReference type="ARBA" id="ARBA00022448"/>
    </source>
</evidence>
<dbReference type="SUPFAM" id="SSF53706">
    <property type="entry name" value="Formate dehydrogenase/DMSO reductase, domains 1-3"/>
    <property type="match status" value="1"/>
</dbReference>
<evidence type="ECO:0000256" key="12">
    <source>
        <dbReference type="ARBA" id="ARBA00023063"/>
    </source>
</evidence>
<evidence type="ECO:0000256" key="5">
    <source>
        <dbReference type="ARBA" id="ARBA00022723"/>
    </source>
</evidence>
<dbReference type="InterPro" id="IPR006963">
    <property type="entry name" value="Mopterin_OxRdtase_4Fe-4S_dom"/>
</dbReference>
<evidence type="ECO:0000256" key="11">
    <source>
        <dbReference type="ARBA" id="ARBA00023014"/>
    </source>
</evidence>
<dbReference type="PANTHER" id="PTHR43105">
    <property type="entry name" value="RESPIRATORY NITRATE REDUCTASE"/>
    <property type="match status" value="1"/>
</dbReference>
<dbReference type="GO" id="GO:0016020">
    <property type="term" value="C:membrane"/>
    <property type="evidence" value="ECO:0007669"/>
    <property type="project" value="TreeGrafter"/>
</dbReference>
<keyword evidence="18" id="KW-1185">Reference proteome</keyword>
<dbReference type="GO" id="GO:0042128">
    <property type="term" value="P:nitrate assimilation"/>
    <property type="evidence" value="ECO:0007669"/>
    <property type="project" value="UniProtKB-UniRule"/>
</dbReference>
<dbReference type="GO" id="GO:0005576">
    <property type="term" value="C:extracellular region"/>
    <property type="evidence" value="ECO:0007669"/>
    <property type="project" value="UniProtKB-SubCell"/>
</dbReference>
<keyword evidence="4 15" id="KW-0500">Molybdenum</keyword>
<feature type="binding site" evidence="15">
    <location>
        <position position="352"/>
    </location>
    <ligand>
        <name>Mo-bis(molybdopterin guanine dinucleotide)</name>
        <dbReference type="ChEBI" id="CHEBI:60539"/>
    </ligand>
</feature>
<dbReference type="GO" id="GO:0009325">
    <property type="term" value="C:nitrate reductase complex"/>
    <property type="evidence" value="ECO:0007669"/>
    <property type="project" value="TreeGrafter"/>
</dbReference>
<dbReference type="InterPro" id="IPR009010">
    <property type="entry name" value="Asp_de-COase-like_dom_sf"/>
</dbReference>
<feature type="binding site" evidence="15">
    <location>
        <position position="86"/>
    </location>
    <ligand>
        <name>[4Fe-4S] cluster</name>
        <dbReference type="ChEBI" id="CHEBI:49883"/>
    </ligand>
</feature>
<evidence type="ECO:0000256" key="7">
    <source>
        <dbReference type="ARBA" id="ARBA00022764"/>
    </source>
</evidence>
<evidence type="ECO:0000256" key="15">
    <source>
        <dbReference type="HAMAP-Rule" id="MF_01630"/>
    </source>
</evidence>
<dbReference type="EMBL" id="CP037423">
    <property type="protein sequence ID" value="QDV42072.1"/>
    <property type="molecule type" value="Genomic_DNA"/>
</dbReference>
<dbReference type="Gene3D" id="3.40.228.10">
    <property type="entry name" value="Dimethylsulfoxide Reductase, domain 2"/>
    <property type="match status" value="1"/>
</dbReference>
<feature type="binding site" evidence="15">
    <location>
        <position position="791"/>
    </location>
    <ligand>
        <name>Mo-bis(molybdopterin guanine dinucleotide)</name>
        <dbReference type="ChEBI" id="CHEBI:60539"/>
    </ligand>
</feature>
<protein>
    <recommendedName>
        <fullName evidence="15">Nitrate reductase</fullName>
        <ecNumber evidence="15">1.9.6.1</ecNumber>
    </recommendedName>
</protein>
<evidence type="ECO:0000313" key="17">
    <source>
        <dbReference type="EMBL" id="QDV42072.1"/>
    </source>
</evidence>
<dbReference type="CDD" id="cd02791">
    <property type="entry name" value="MopB_CT_Nitrate-R-NapA-like"/>
    <property type="match status" value="1"/>
</dbReference>
<feature type="domain" description="4Fe-4S Mo/W bis-MGD-type" evidence="16">
    <location>
        <begin position="44"/>
        <end position="100"/>
    </location>
</feature>
<comment type="PTM">
    <text evidence="15">Predicted to be exported by the Tat system. The position of the signal peptide cleavage has not been experimentally proven.</text>
</comment>
<keyword evidence="6 15" id="KW-0732">Signal</keyword>
<name>A0A518HMJ2_9BACT</name>
<accession>A0A518HMJ2</accession>
<keyword evidence="5 15" id="KW-0479">Metal-binding</keyword>
<dbReference type="PROSITE" id="PS00551">
    <property type="entry name" value="MOLYBDOPTERIN_PROK_1"/>
    <property type="match status" value="1"/>
</dbReference>
<dbReference type="GO" id="GO:0009055">
    <property type="term" value="F:electron transfer activity"/>
    <property type="evidence" value="ECO:0007669"/>
    <property type="project" value="UniProtKB-UniRule"/>
</dbReference>
<feature type="binding site" evidence="15">
    <location>
        <position position="539"/>
    </location>
    <ligand>
        <name>Mo-bis(molybdopterin guanine dinucleotide)</name>
        <dbReference type="ChEBI" id="CHEBI:60539"/>
    </ligand>
</feature>
<reference evidence="17 18" key="1">
    <citation type="submission" date="2019-03" db="EMBL/GenBank/DDBJ databases">
        <title>Deep-cultivation of Planctomycetes and their phenomic and genomic characterization uncovers novel biology.</title>
        <authorList>
            <person name="Wiegand S."/>
            <person name="Jogler M."/>
            <person name="Boedeker C."/>
            <person name="Pinto D."/>
            <person name="Vollmers J."/>
            <person name="Rivas-Marin E."/>
            <person name="Kohn T."/>
            <person name="Peeters S.H."/>
            <person name="Heuer A."/>
            <person name="Rast P."/>
            <person name="Oberbeckmann S."/>
            <person name="Bunk B."/>
            <person name="Jeske O."/>
            <person name="Meyerdierks A."/>
            <person name="Storesund J.E."/>
            <person name="Kallscheuer N."/>
            <person name="Luecker S."/>
            <person name="Lage O.M."/>
            <person name="Pohl T."/>
            <person name="Merkel B.J."/>
            <person name="Hornburger P."/>
            <person name="Mueller R.-W."/>
            <person name="Bruemmer F."/>
            <person name="Labrenz M."/>
            <person name="Spormann A.M."/>
            <person name="Op den Camp H."/>
            <person name="Overmann J."/>
            <person name="Amann R."/>
            <person name="Jetten M.S.M."/>
            <person name="Mascher T."/>
            <person name="Medema M.H."/>
            <person name="Devos D.P."/>
            <person name="Kaster A.-K."/>
            <person name="Ovreas L."/>
            <person name="Rohde M."/>
            <person name="Galperin M.Y."/>
            <person name="Jogler C."/>
        </authorList>
    </citation>
    <scope>NUCLEOTIDE SEQUENCE [LARGE SCALE GENOMIC DNA]</scope>
    <source>
        <strain evidence="17 18">Enr13</strain>
    </source>
</reference>
<comment type="caution">
    <text evidence="15">Lacks conserved residue(s) required for the propagation of feature annotation.</text>
</comment>
<feature type="binding site" evidence="15">
    <location>
        <position position="463"/>
    </location>
    <ligand>
        <name>Mo-bis(molybdopterin guanine dinucleotide)</name>
        <dbReference type="ChEBI" id="CHEBI:60539"/>
    </ligand>
</feature>
<evidence type="ECO:0000256" key="1">
    <source>
        <dbReference type="ARBA" id="ARBA00008747"/>
    </source>
</evidence>
<evidence type="ECO:0000259" key="16">
    <source>
        <dbReference type="PROSITE" id="PS51669"/>
    </source>
</evidence>
<keyword evidence="10 15" id="KW-0408">Iron</keyword>
<feature type="binding site" evidence="15">
    <location>
        <position position="54"/>
    </location>
    <ligand>
        <name>[4Fe-4S] cluster</name>
        <dbReference type="ChEBI" id="CHEBI:49883"/>
    </ligand>
</feature>
<dbReference type="Proteomes" id="UP000319004">
    <property type="component" value="Chromosome"/>
</dbReference>
<feature type="binding site" evidence="15">
    <location>
        <position position="51"/>
    </location>
    <ligand>
        <name>[4Fe-4S] cluster</name>
        <dbReference type="ChEBI" id="CHEBI:49883"/>
    </ligand>
</feature>
<dbReference type="Gene3D" id="3.40.50.740">
    <property type="match status" value="1"/>
</dbReference>
<feature type="binding site" evidence="15">
    <location>
        <position position="348"/>
    </location>
    <ligand>
        <name>Mo-bis(molybdopterin guanine dinucleotide)</name>
        <dbReference type="ChEBI" id="CHEBI:60539"/>
    </ligand>
</feature>
<dbReference type="Pfam" id="PF04879">
    <property type="entry name" value="Molybdop_Fe4S4"/>
    <property type="match status" value="1"/>
</dbReference>
<feature type="binding site" evidence="15">
    <location>
        <position position="143"/>
    </location>
    <ligand>
        <name>Mo-bis(molybdopterin guanine dinucleotide)</name>
        <dbReference type="ChEBI" id="CHEBI:60539"/>
    </ligand>
</feature>
<feature type="binding site" evidence="15">
    <location>
        <begin position="489"/>
        <end position="490"/>
    </location>
    <ligand>
        <name>Mo-bis(molybdopterin guanine dinucleotide)</name>
        <dbReference type="ChEBI" id="CHEBI:60539"/>
    </ligand>
</feature>
<feature type="binding site" evidence="15">
    <location>
        <begin position="690"/>
        <end position="699"/>
    </location>
    <ligand>
        <name>Mo-bis(molybdopterin guanine dinucleotide)</name>
        <dbReference type="ChEBI" id="CHEBI:60539"/>
    </ligand>
</feature>
<evidence type="ECO:0000256" key="9">
    <source>
        <dbReference type="ARBA" id="ARBA00023002"/>
    </source>
</evidence>
<evidence type="ECO:0000256" key="6">
    <source>
        <dbReference type="ARBA" id="ARBA00022729"/>
    </source>
</evidence>
<dbReference type="InterPro" id="IPR041957">
    <property type="entry name" value="CT_Nitrate-R-NapA-like"/>
</dbReference>
<keyword evidence="8 15" id="KW-0249">Electron transport</keyword>
<dbReference type="GO" id="GO:0050140">
    <property type="term" value="F:nitrate reductase (cytochrome) activity"/>
    <property type="evidence" value="ECO:0007669"/>
    <property type="project" value="UniProtKB-EC"/>
</dbReference>
<dbReference type="GO" id="GO:0045333">
    <property type="term" value="P:cellular respiration"/>
    <property type="evidence" value="ECO:0007669"/>
    <property type="project" value="UniProtKB-ARBA"/>
</dbReference>
<comment type="similarity">
    <text evidence="1 15">Belongs to the prokaryotic molybdopterin-containing oxidoreductase family. NasA/NapA/NarB subfamily.</text>
</comment>
<feature type="binding site" evidence="15">
    <location>
        <position position="172"/>
    </location>
    <ligand>
        <name>Mo-bis(molybdopterin guanine dinucleotide)</name>
        <dbReference type="ChEBI" id="CHEBI:60539"/>
    </ligand>
</feature>
<organism evidence="17 18">
    <name type="scientific">Stieleria neptunia</name>
    <dbReference type="NCBI Taxonomy" id="2527979"/>
    <lineage>
        <taxon>Bacteria</taxon>
        <taxon>Pseudomonadati</taxon>
        <taxon>Planctomycetota</taxon>
        <taxon>Planctomycetia</taxon>
        <taxon>Pirellulales</taxon>
        <taxon>Pirellulaceae</taxon>
        <taxon>Stieleria</taxon>
    </lineage>
</organism>
<dbReference type="HAMAP" id="MF_01630">
    <property type="entry name" value="Nitrate_reduct_NapA"/>
    <property type="match status" value="1"/>
</dbReference>
<comment type="cofactor">
    <cofactor evidence="15">
        <name>Mo-bis(molybdopterin guanine dinucleotide)</name>
        <dbReference type="ChEBI" id="CHEBI:60539"/>
    </cofactor>
    <text evidence="15">Binds 1 molybdenum-bis(molybdopterin guanine dinucleotide) (Mo-bis-MGD) cofactor per subunit.</text>
</comment>
<dbReference type="InterPro" id="IPR006657">
    <property type="entry name" value="MoPterin_dinucl-bd_dom"/>
</dbReference>
<dbReference type="SUPFAM" id="SSF50692">
    <property type="entry name" value="ADC-like"/>
    <property type="match status" value="1"/>
</dbReference>
<dbReference type="GO" id="GO:0030151">
    <property type="term" value="F:molybdenum ion binding"/>
    <property type="evidence" value="ECO:0007669"/>
    <property type="project" value="InterPro"/>
</dbReference>
<keyword evidence="12 15" id="KW-0534">Nitrate assimilation</keyword>
<comment type="function">
    <text evidence="14">Catalytic subunit of the periplasmic nitrate reductase complex NapAB. Receives electrons from NapB and catalyzes the reduction of nitrate to nitrite.</text>
</comment>
<keyword evidence="9 15" id="KW-0560">Oxidoreductase</keyword>
<evidence type="ECO:0000256" key="3">
    <source>
        <dbReference type="ARBA" id="ARBA00022485"/>
    </source>
</evidence>
<dbReference type="GO" id="GO:0005506">
    <property type="term" value="F:iron ion binding"/>
    <property type="evidence" value="ECO:0007669"/>
    <property type="project" value="UniProtKB-UniRule"/>
</dbReference>
<dbReference type="PROSITE" id="PS51318">
    <property type="entry name" value="TAT"/>
    <property type="match status" value="1"/>
</dbReference>
<evidence type="ECO:0000313" key="18">
    <source>
        <dbReference type="Proteomes" id="UP000319004"/>
    </source>
</evidence>
<sequence length="805" mass="89875">MDSKRRGFLKSAAMAAASSMVLGDAEFSLPVLGAADPPTDGDELTWNKAPCRFCGTGCHVQVGVHDGRVVAVAGDKAAEVNKGLLCVKGYHVGGILYGDDRLTKPLLRKDGRLVEIEWDEALDIVAQRIMAAPEKFAFYGSGQWTIPEGYAAQKFMKGGLSNNHIDPNARLCMASAVTGFLATYGVDEPAGCYDDLDACDVLITWGNNPAEMHPILFSRVTDRRSRGENVRIIDISTRRTRTTDAANDYLEMAPHGDVAISLGIMNQLIASDSYDKDFVAKHCAFRAPESDTPTLQGEAISEDEFRKRIAAYTPERVEELSGVPADQIRMLGKLFGDRDLRITSLWCMGMNQHTMGTAINSLVHGVHLLSGHFGRPGDAPTSLTGQPSACGTVREVGTLAHALPGGRVVANPDHRAQCEGFWNVPAGRISPTPGYHTVKMFDQFTKSADEGGDIDTVFVQVTNPGQTLPNLNKLFNDKEKLKDKFLIVSEVYPTATTQLADLILPAALWVEKNGIFGNSERRTQQWFKMVDPPGEARDDTWMTIAIAHRLLELGHEGMKDKDGEFIFAVKDEQGEEVPIWEFEHYYDVNVDKHLFEEYRQFTTMKHKNLAPYDEYVKARGLRWPVVQQDDGSWRETRFRFAGFDDPFVAEGEEFDFYHSSSGDGRAQVWFHDYQPPPEVPDDDYPMWLCTGRVLEHWHTGTMTRRLPQLNRAMPTGYVEMNLQDALAQNIRQGETVVIESRRGTTQLPVWIDGRGRPPRGTVFVPFFDETKLINNCTLDEHDPFSKQPDYKKCAVRVRKLSEASS</sequence>
<evidence type="ECO:0000256" key="13">
    <source>
        <dbReference type="ARBA" id="ARBA00052176"/>
    </source>
</evidence>
<dbReference type="PROSITE" id="PS51669">
    <property type="entry name" value="4FE4S_MOW_BIS_MGD"/>
    <property type="match status" value="1"/>
</dbReference>